<protein>
    <submittedName>
        <fullName evidence="2">Transglutaminase domain-containing protein</fullName>
    </submittedName>
</protein>
<evidence type="ECO:0000313" key="3">
    <source>
        <dbReference type="Proteomes" id="UP001611383"/>
    </source>
</evidence>
<keyword evidence="3" id="KW-1185">Reference proteome</keyword>
<evidence type="ECO:0000313" key="2">
    <source>
        <dbReference type="EMBL" id="WNG49405.1"/>
    </source>
</evidence>
<dbReference type="InterPro" id="IPR038765">
    <property type="entry name" value="Papain-like_cys_pep_sf"/>
</dbReference>
<sequence>MRHSASLTVLLALLGAAPAALAGAPAATPAPLKKISVVESTNLKLDDRYRTLKLPESLDTPELRQLREYVLKQVDLSRRSDPEIILEALEWVSIQWDHDGMNEPPEGTSSYQILQNVKQGQRYRCVEYGTVVSDLLLSLGYPSRPLGIKTAEAAYGGFGQGHVVSEVWSNTHDKWIFIDPQFSVYATHQGRYLNFYEMYQLKREGRFGEIRFIPSARYLERHKKGPKELAELDTQYRGFISRYFGYMNIPYVRDGKKATLTLPLEGKGQFATFQGFHNDDLLFTDDPRDFYFPLNHTQVLFAYKDARQPIDLIKEHGITTEEEFLRKRPLFAARPDYTLTLQHGMPWFDHYELRVDGKEWQRLPGDTVPTKLHEGLNTLEVRAVNQAGVAGPINRMKIRYAADP</sequence>
<dbReference type="SUPFAM" id="SSF54001">
    <property type="entry name" value="Cysteine proteinases"/>
    <property type="match status" value="1"/>
</dbReference>
<proteinExistence type="predicted"/>
<dbReference type="EMBL" id="CP043494">
    <property type="protein sequence ID" value="WNG49405.1"/>
    <property type="molecule type" value="Genomic_DNA"/>
</dbReference>
<evidence type="ECO:0000256" key="1">
    <source>
        <dbReference type="SAM" id="SignalP"/>
    </source>
</evidence>
<feature type="signal peptide" evidence="1">
    <location>
        <begin position="1"/>
        <end position="22"/>
    </location>
</feature>
<feature type="chain" id="PRO_5045230281" evidence="1">
    <location>
        <begin position="23"/>
        <end position="404"/>
    </location>
</feature>
<organism evidence="2 3">
    <name type="scientific">Archangium minus</name>
    <dbReference type="NCBI Taxonomy" id="83450"/>
    <lineage>
        <taxon>Bacteria</taxon>
        <taxon>Pseudomonadati</taxon>
        <taxon>Myxococcota</taxon>
        <taxon>Myxococcia</taxon>
        <taxon>Myxococcales</taxon>
        <taxon>Cystobacterineae</taxon>
        <taxon>Archangiaceae</taxon>
        <taxon>Archangium</taxon>
    </lineage>
</organism>
<name>A0ABY9X1Z6_9BACT</name>
<gene>
    <name evidence="2" type="ORF">F0U60_38760</name>
</gene>
<accession>A0ABY9X1Z6</accession>
<reference evidence="2 3" key="1">
    <citation type="submission" date="2019-08" db="EMBL/GenBank/DDBJ databases">
        <title>Archangium and Cystobacter genomes.</title>
        <authorList>
            <person name="Chen I.-C.K."/>
            <person name="Wielgoss S."/>
        </authorList>
    </citation>
    <scope>NUCLEOTIDE SEQUENCE [LARGE SCALE GENOMIC DNA]</scope>
    <source>
        <strain evidence="2 3">Cbm 6</strain>
    </source>
</reference>
<dbReference type="RefSeq" id="WP_395807263.1">
    <property type="nucleotide sequence ID" value="NZ_CP043494.1"/>
</dbReference>
<dbReference type="Proteomes" id="UP001611383">
    <property type="component" value="Chromosome"/>
</dbReference>
<keyword evidence="1" id="KW-0732">Signal</keyword>